<feature type="compositionally biased region" description="Pro residues" evidence="5">
    <location>
        <begin position="273"/>
        <end position="292"/>
    </location>
</feature>
<accession>A0A1C6VHE8</accession>
<dbReference type="InterPro" id="IPR036866">
    <property type="entry name" value="RibonucZ/Hydroxyglut_hydro"/>
</dbReference>
<evidence type="ECO:0000313" key="8">
    <source>
        <dbReference type="Proteomes" id="UP000199001"/>
    </source>
</evidence>
<dbReference type="PANTHER" id="PTHR42978:SF6">
    <property type="entry name" value="QUORUM-QUENCHING LACTONASE YTNP-RELATED"/>
    <property type="match status" value="1"/>
</dbReference>
<dbReference type="InterPro" id="IPR001279">
    <property type="entry name" value="Metallo-B-lactamas"/>
</dbReference>
<sequence length="292" mass="31286">MHGARFRWHHRPMPPRRTLGSITVTALTDGEGPFFQPREEAFPDATGEHWRAADRRDPGAVTADGRWWLPFRSFAIRAGDGPVTLVDAGIGPADSPAASWAPVPGRLPAELAAAGIDPADVRTVVLTHLHSDHIGWAVTGSPGTPYFPNADYVLQRAELAAVESVNPALPAGLIAPLRAAGQLRVVDGEERIDPGVRLLPTPGHTPGHQSVLLEVGDERLLLTGDLLVHAVQLVDPELAYAHEMDPEAARTSRTTLLRTLTARGPIVLATPHLTPPFLPLQPPPTGPRPSPR</sequence>
<evidence type="ECO:0000256" key="3">
    <source>
        <dbReference type="ARBA" id="ARBA00022801"/>
    </source>
</evidence>
<name>A0A1C6VHE8_9ACTN</name>
<dbReference type="EMBL" id="FMHZ01000002">
    <property type="protein sequence ID" value="SCL65310.1"/>
    <property type="molecule type" value="Genomic_DNA"/>
</dbReference>
<evidence type="ECO:0000256" key="1">
    <source>
        <dbReference type="ARBA" id="ARBA00007749"/>
    </source>
</evidence>
<dbReference type="SUPFAM" id="SSF56281">
    <property type="entry name" value="Metallo-hydrolase/oxidoreductase"/>
    <property type="match status" value="1"/>
</dbReference>
<keyword evidence="2" id="KW-0479">Metal-binding</keyword>
<keyword evidence="4" id="KW-0862">Zinc</keyword>
<organism evidence="7 8">
    <name type="scientific">Micromonospora citrea</name>
    <dbReference type="NCBI Taxonomy" id="47855"/>
    <lineage>
        <taxon>Bacteria</taxon>
        <taxon>Bacillati</taxon>
        <taxon>Actinomycetota</taxon>
        <taxon>Actinomycetes</taxon>
        <taxon>Micromonosporales</taxon>
        <taxon>Micromonosporaceae</taxon>
        <taxon>Micromonospora</taxon>
    </lineage>
</organism>
<dbReference type="SMART" id="SM00849">
    <property type="entry name" value="Lactamase_B"/>
    <property type="match status" value="1"/>
</dbReference>
<dbReference type="GO" id="GO:0046872">
    <property type="term" value="F:metal ion binding"/>
    <property type="evidence" value="ECO:0007669"/>
    <property type="project" value="UniProtKB-KW"/>
</dbReference>
<proteinExistence type="inferred from homology"/>
<dbReference type="PANTHER" id="PTHR42978">
    <property type="entry name" value="QUORUM-QUENCHING LACTONASE YTNP-RELATED-RELATED"/>
    <property type="match status" value="1"/>
</dbReference>
<keyword evidence="3" id="KW-0378">Hydrolase</keyword>
<comment type="similarity">
    <text evidence="1">Belongs to the metallo-beta-lactamase superfamily.</text>
</comment>
<feature type="domain" description="Metallo-beta-lactamase" evidence="6">
    <location>
        <begin position="72"/>
        <end position="272"/>
    </location>
</feature>
<reference evidence="8" key="1">
    <citation type="submission" date="2016-06" db="EMBL/GenBank/DDBJ databases">
        <authorList>
            <person name="Varghese N."/>
            <person name="Submissions Spin"/>
        </authorList>
    </citation>
    <scope>NUCLEOTIDE SEQUENCE [LARGE SCALE GENOMIC DNA]</scope>
    <source>
        <strain evidence="8">DSM 43903</strain>
    </source>
</reference>
<feature type="region of interest" description="Disordered" evidence="5">
    <location>
        <begin position="272"/>
        <end position="292"/>
    </location>
</feature>
<evidence type="ECO:0000259" key="6">
    <source>
        <dbReference type="SMART" id="SM00849"/>
    </source>
</evidence>
<gene>
    <name evidence="7" type="ORF">GA0070606_4119</name>
</gene>
<dbReference type="GO" id="GO:0016787">
    <property type="term" value="F:hydrolase activity"/>
    <property type="evidence" value="ECO:0007669"/>
    <property type="project" value="UniProtKB-KW"/>
</dbReference>
<dbReference type="STRING" id="47855.GA0070606_4119"/>
<evidence type="ECO:0000256" key="2">
    <source>
        <dbReference type="ARBA" id="ARBA00022723"/>
    </source>
</evidence>
<evidence type="ECO:0000313" key="7">
    <source>
        <dbReference type="EMBL" id="SCL65310.1"/>
    </source>
</evidence>
<evidence type="ECO:0000256" key="5">
    <source>
        <dbReference type="SAM" id="MobiDB-lite"/>
    </source>
</evidence>
<dbReference type="InterPro" id="IPR051013">
    <property type="entry name" value="MBL_superfamily_lactonases"/>
</dbReference>
<protein>
    <submittedName>
        <fullName evidence="7">Metallo-beta-lactamase superfamily protein</fullName>
    </submittedName>
</protein>
<keyword evidence="8" id="KW-1185">Reference proteome</keyword>
<dbReference type="Proteomes" id="UP000199001">
    <property type="component" value="Unassembled WGS sequence"/>
</dbReference>
<dbReference type="Gene3D" id="3.60.15.10">
    <property type="entry name" value="Ribonuclease Z/Hydroxyacylglutathione hydrolase-like"/>
    <property type="match status" value="1"/>
</dbReference>
<evidence type="ECO:0000256" key="4">
    <source>
        <dbReference type="ARBA" id="ARBA00022833"/>
    </source>
</evidence>
<dbReference type="AlphaFoldDB" id="A0A1C6VHE8"/>
<dbReference type="Pfam" id="PF00753">
    <property type="entry name" value="Lactamase_B"/>
    <property type="match status" value="1"/>
</dbReference>